<dbReference type="EMBL" id="JBHSGG010000001">
    <property type="protein sequence ID" value="MFC4726561.1"/>
    <property type="molecule type" value="Genomic_DNA"/>
</dbReference>
<proteinExistence type="predicted"/>
<evidence type="ECO:0000313" key="2">
    <source>
        <dbReference type="Proteomes" id="UP001595892"/>
    </source>
</evidence>
<gene>
    <name evidence="1" type="ORF">ACFO3Q_00015</name>
</gene>
<evidence type="ECO:0008006" key="3">
    <source>
        <dbReference type="Google" id="ProtNLM"/>
    </source>
</evidence>
<protein>
    <recommendedName>
        <fullName evidence="3">Isochorismatase family protein</fullName>
    </recommendedName>
</protein>
<organism evidence="1 2">
    <name type="scientific">Coralloluteibacterium thermophilum</name>
    <dbReference type="NCBI Taxonomy" id="2707049"/>
    <lineage>
        <taxon>Bacteria</taxon>
        <taxon>Pseudomonadati</taxon>
        <taxon>Pseudomonadota</taxon>
        <taxon>Gammaproteobacteria</taxon>
        <taxon>Lysobacterales</taxon>
        <taxon>Lysobacteraceae</taxon>
        <taxon>Coralloluteibacterium</taxon>
    </lineage>
</organism>
<keyword evidence="2" id="KW-1185">Reference proteome</keyword>
<dbReference type="SUPFAM" id="SSF52499">
    <property type="entry name" value="Isochorismatase-like hydrolases"/>
    <property type="match status" value="1"/>
</dbReference>
<dbReference type="Gene3D" id="3.40.50.850">
    <property type="entry name" value="Isochorismatase-like"/>
    <property type="match status" value="1"/>
</dbReference>
<evidence type="ECO:0000313" key="1">
    <source>
        <dbReference type="EMBL" id="MFC4726561.1"/>
    </source>
</evidence>
<accession>A0ABV9NF45</accession>
<dbReference type="Proteomes" id="UP001595892">
    <property type="component" value="Unassembled WGS sequence"/>
</dbReference>
<name>A0ABV9NF45_9GAMM</name>
<comment type="caution">
    <text evidence="1">The sequence shown here is derived from an EMBL/GenBank/DDBJ whole genome shotgun (WGS) entry which is preliminary data.</text>
</comment>
<sequence length="64" mass="7153">MHRRDNLRRGYFGYKTTVVHDACATRELEFDGKSVPAEQVHTALMSTLAFGYAEVISADTYLAA</sequence>
<reference evidence="2" key="1">
    <citation type="journal article" date="2019" name="Int. J. Syst. Evol. Microbiol.">
        <title>The Global Catalogue of Microorganisms (GCM) 10K type strain sequencing project: providing services to taxonomists for standard genome sequencing and annotation.</title>
        <authorList>
            <consortium name="The Broad Institute Genomics Platform"/>
            <consortium name="The Broad Institute Genome Sequencing Center for Infectious Disease"/>
            <person name="Wu L."/>
            <person name="Ma J."/>
        </authorList>
    </citation>
    <scope>NUCLEOTIDE SEQUENCE [LARGE SCALE GENOMIC DNA]</scope>
    <source>
        <strain evidence="2">CGMCC 1.13574</strain>
    </source>
</reference>
<dbReference type="RefSeq" id="WP_377002461.1">
    <property type="nucleotide sequence ID" value="NZ_JBHSGG010000001.1"/>
</dbReference>
<dbReference type="InterPro" id="IPR036380">
    <property type="entry name" value="Isochorismatase-like_sf"/>
</dbReference>